<dbReference type="RefSeq" id="WP_285576490.1">
    <property type="nucleotide sequence ID" value="NZ_BSDE01000006.1"/>
</dbReference>
<comment type="cofactor">
    <cofactor evidence="6">
        <name>[2Fe-2S] cluster</name>
        <dbReference type="ChEBI" id="CHEBI:190135"/>
    </cofactor>
</comment>
<gene>
    <name evidence="9" type="ORF">GETHLI_28360</name>
</gene>
<keyword evidence="5" id="KW-1015">Disulfide bond</keyword>
<dbReference type="Pfam" id="PF00355">
    <property type="entry name" value="Rieske"/>
    <property type="match status" value="1"/>
</dbReference>
<name>A0ABQ5QHK5_9BACT</name>
<keyword evidence="4" id="KW-0411">Iron-sulfur</keyword>
<evidence type="ECO:0000256" key="6">
    <source>
        <dbReference type="ARBA" id="ARBA00034078"/>
    </source>
</evidence>
<dbReference type="SUPFAM" id="SSF50022">
    <property type="entry name" value="ISP domain"/>
    <property type="match status" value="1"/>
</dbReference>
<dbReference type="InterPro" id="IPR036922">
    <property type="entry name" value="Rieske_2Fe-2S_sf"/>
</dbReference>
<dbReference type="InterPro" id="IPR005805">
    <property type="entry name" value="Rieske_Fe-S_prot_C"/>
</dbReference>
<evidence type="ECO:0000313" key="9">
    <source>
        <dbReference type="EMBL" id="GLH74334.1"/>
    </source>
</evidence>
<feature type="chain" id="PRO_5046182494" description="Rieske domain-containing protein" evidence="7">
    <location>
        <begin position="36"/>
        <end position="157"/>
    </location>
</feature>
<reference evidence="9 10" key="1">
    <citation type="journal article" date="2023" name="Antonie Van Leeuwenhoek">
        <title>Mesoterricola silvestris gen. nov., sp. nov., Mesoterricola sediminis sp. nov., Geothrix oryzae sp. nov., Geothrix edaphica sp. nov., Geothrix rubra sp. nov., and Geothrix limicola sp. nov., six novel members of Acidobacteriota isolated from soils.</title>
        <authorList>
            <person name="Itoh H."/>
            <person name="Sugisawa Y."/>
            <person name="Mise K."/>
            <person name="Xu Z."/>
            <person name="Kuniyasu M."/>
            <person name="Ushijima N."/>
            <person name="Kawano K."/>
            <person name="Kobayashi E."/>
            <person name="Shiratori Y."/>
            <person name="Masuda Y."/>
            <person name="Senoo K."/>
        </authorList>
    </citation>
    <scope>NUCLEOTIDE SEQUENCE [LARGE SCALE GENOMIC DNA]</scope>
    <source>
        <strain evidence="9 10">Red804</strain>
    </source>
</reference>
<keyword evidence="3" id="KW-0408">Iron</keyword>
<keyword evidence="1" id="KW-0001">2Fe-2S</keyword>
<dbReference type="Gene3D" id="2.102.10.10">
    <property type="entry name" value="Rieske [2Fe-2S] iron-sulphur domain"/>
    <property type="match status" value="1"/>
</dbReference>
<keyword evidence="7" id="KW-0732">Signal</keyword>
<dbReference type="InterPro" id="IPR017941">
    <property type="entry name" value="Rieske_2Fe-2S"/>
</dbReference>
<feature type="domain" description="Rieske" evidence="8">
    <location>
        <begin position="47"/>
        <end position="143"/>
    </location>
</feature>
<sequence>MTPKPSEDEATIQPRRAFCASLCALMAAAALPGGAQTPASAERPPDPHPLKLTEATRAQMSPGRVLDYRKLGAFYLMADALGVFALTAVCTHRGCLVLSEGATGFGCPCHDSAYDFQGEVTEGPAQFPLKHLAVTEAEPGGLLQVDVSTTVPPDTRL</sequence>
<dbReference type="PROSITE" id="PS51296">
    <property type="entry name" value="RIESKE"/>
    <property type="match status" value="1"/>
</dbReference>
<evidence type="ECO:0000256" key="5">
    <source>
        <dbReference type="ARBA" id="ARBA00023157"/>
    </source>
</evidence>
<keyword evidence="2" id="KW-0479">Metal-binding</keyword>
<dbReference type="PROSITE" id="PS51318">
    <property type="entry name" value="TAT"/>
    <property type="match status" value="1"/>
</dbReference>
<evidence type="ECO:0000256" key="4">
    <source>
        <dbReference type="ARBA" id="ARBA00023014"/>
    </source>
</evidence>
<dbReference type="PRINTS" id="PR00162">
    <property type="entry name" value="RIESKE"/>
</dbReference>
<comment type="caution">
    <text evidence="9">The sequence shown here is derived from an EMBL/GenBank/DDBJ whole genome shotgun (WGS) entry which is preliminary data.</text>
</comment>
<evidence type="ECO:0000313" key="10">
    <source>
        <dbReference type="Proteomes" id="UP001165069"/>
    </source>
</evidence>
<evidence type="ECO:0000256" key="1">
    <source>
        <dbReference type="ARBA" id="ARBA00022714"/>
    </source>
</evidence>
<organism evidence="9 10">
    <name type="scientific">Geothrix limicola</name>
    <dbReference type="NCBI Taxonomy" id="2927978"/>
    <lineage>
        <taxon>Bacteria</taxon>
        <taxon>Pseudomonadati</taxon>
        <taxon>Acidobacteriota</taxon>
        <taxon>Holophagae</taxon>
        <taxon>Holophagales</taxon>
        <taxon>Holophagaceae</taxon>
        <taxon>Geothrix</taxon>
    </lineage>
</organism>
<evidence type="ECO:0000256" key="3">
    <source>
        <dbReference type="ARBA" id="ARBA00023004"/>
    </source>
</evidence>
<dbReference type="InterPro" id="IPR006311">
    <property type="entry name" value="TAT_signal"/>
</dbReference>
<dbReference type="EMBL" id="BSDE01000006">
    <property type="protein sequence ID" value="GLH74334.1"/>
    <property type="molecule type" value="Genomic_DNA"/>
</dbReference>
<feature type="signal peptide" evidence="7">
    <location>
        <begin position="1"/>
        <end position="35"/>
    </location>
</feature>
<dbReference type="Proteomes" id="UP001165069">
    <property type="component" value="Unassembled WGS sequence"/>
</dbReference>
<evidence type="ECO:0000259" key="8">
    <source>
        <dbReference type="PROSITE" id="PS51296"/>
    </source>
</evidence>
<keyword evidence="10" id="KW-1185">Reference proteome</keyword>
<proteinExistence type="predicted"/>
<evidence type="ECO:0000256" key="2">
    <source>
        <dbReference type="ARBA" id="ARBA00022723"/>
    </source>
</evidence>
<protein>
    <recommendedName>
        <fullName evidence="8">Rieske domain-containing protein</fullName>
    </recommendedName>
</protein>
<evidence type="ECO:0000256" key="7">
    <source>
        <dbReference type="SAM" id="SignalP"/>
    </source>
</evidence>
<dbReference type="InterPro" id="IPR014349">
    <property type="entry name" value="Rieske_Fe-S_prot"/>
</dbReference>
<accession>A0ABQ5QHK5</accession>
<dbReference type="PANTHER" id="PTHR10134">
    <property type="entry name" value="CYTOCHROME B-C1 COMPLEX SUBUNIT RIESKE, MITOCHONDRIAL"/>
    <property type="match status" value="1"/>
</dbReference>